<dbReference type="Proteomes" id="UP000578352">
    <property type="component" value="Unassembled WGS sequence"/>
</dbReference>
<name>A0A853CWP8_9MICO</name>
<proteinExistence type="predicted"/>
<dbReference type="InterPro" id="IPR029044">
    <property type="entry name" value="Nucleotide-diphossugar_trans"/>
</dbReference>
<dbReference type="SUPFAM" id="SSF53448">
    <property type="entry name" value="Nucleotide-diphospho-sugar transferases"/>
    <property type="match status" value="1"/>
</dbReference>
<evidence type="ECO:0008006" key="4">
    <source>
        <dbReference type="Google" id="ProtNLM"/>
    </source>
</evidence>
<protein>
    <recommendedName>
        <fullName evidence="4">Glycosyltransferase family 2 protein</fullName>
    </recommendedName>
</protein>
<comment type="caution">
    <text evidence="2">The sequence shown here is derived from an EMBL/GenBank/DDBJ whole genome shotgun (WGS) entry which is preliminary data.</text>
</comment>
<feature type="coiled-coil region" evidence="1">
    <location>
        <begin position="297"/>
        <end position="338"/>
    </location>
</feature>
<accession>A0A853CWP8</accession>
<organism evidence="2 3">
    <name type="scientific">Leifsonia shinshuensis</name>
    <dbReference type="NCBI Taxonomy" id="150026"/>
    <lineage>
        <taxon>Bacteria</taxon>
        <taxon>Bacillati</taxon>
        <taxon>Actinomycetota</taxon>
        <taxon>Actinomycetes</taxon>
        <taxon>Micrococcales</taxon>
        <taxon>Microbacteriaceae</taxon>
        <taxon>Leifsonia</taxon>
    </lineage>
</organism>
<dbReference type="EMBL" id="JACCFL010000001">
    <property type="protein sequence ID" value="NYJ25067.1"/>
    <property type="molecule type" value="Genomic_DNA"/>
</dbReference>
<dbReference type="AlphaFoldDB" id="A0A853CWP8"/>
<dbReference type="CDD" id="cd00761">
    <property type="entry name" value="Glyco_tranf_GTA_type"/>
    <property type="match status" value="1"/>
</dbReference>
<dbReference type="RefSeq" id="WP_179607625.1">
    <property type="nucleotide sequence ID" value="NZ_BAABEH010000001.1"/>
</dbReference>
<evidence type="ECO:0000313" key="3">
    <source>
        <dbReference type="Proteomes" id="UP000578352"/>
    </source>
</evidence>
<dbReference type="Gene3D" id="3.90.550.10">
    <property type="entry name" value="Spore Coat Polysaccharide Biosynthesis Protein SpsA, Chain A"/>
    <property type="match status" value="1"/>
</dbReference>
<dbReference type="Pfam" id="PF13704">
    <property type="entry name" value="Glyco_tranf_2_4"/>
    <property type="match status" value="1"/>
</dbReference>
<keyword evidence="1" id="KW-0175">Coiled coil</keyword>
<evidence type="ECO:0000313" key="2">
    <source>
        <dbReference type="EMBL" id="NYJ25067.1"/>
    </source>
</evidence>
<gene>
    <name evidence="2" type="ORF">HNR13_003354</name>
</gene>
<reference evidence="2 3" key="1">
    <citation type="submission" date="2020-07" db="EMBL/GenBank/DDBJ databases">
        <title>Sequencing the genomes of 1000 actinobacteria strains.</title>
        <authorList>
            <person name="Klenk H.-P."/>
        </authorList>
    </citation>
    <scope>NUCLEOTIDE SEQUENCE [LARGE SCALE GENOMIC DNA]</scope>
    <source>
        <strain evidence="2 3">DSM 15165</strain>
    </source>
</reference>
<sequence>MTLMVRDEADIVGAMLDHHLGQGVDVIIVTDNGSVDGTAELLADYERRGLIELRHDPEHRKQQAQTVTRMARDAAELHGADWVINADADEFWLPAAPGLTLKEAFERIPVAIQAFDVPVHDMIGPAAMAGSGLQRLVHRDLRTTEQLRRVGLRAHATHDVAHIGDPAVEVVQGNHFVNLENRGAVPAGAEIEVLHFPWRSWDQYARKVRNAGSAYENSQLTPSPNHHGMRDYRRLLDGVLLPLYLVRHPDADELEAGLADGTFVTDRRIADAVPSPVADRPLDEESAAAQRPMGLALADLDRQVADAADRANRAEADAAVAREELRQAREQLARMANRRVVRLTDGAARLLRRR</sequence>
<evidence type="ECO:0000256" key="1">
    <source>
        <dbReference type="SAM" id="Coils"/>
    </source>
</evidence>